<evidence type="ECO:0000313" key="7">
    <source>
        <dbReference type="EMBL" id="PKU24577.1"/>
    </source>
</evidence>
<dbReference type="GO" id="GO:0046872">
    <property type="term" value="F:metal ion binding"/>
    <property type="evidence" value="ECO:0007669"/>
    <property type="project" value="UniProtKB-KW"/>
</dbReference>
<dbReference type="PROSITE" id="PS51471">
    <property type="entry name" value="FE2OG_OXY"/>
    <property type="match status" value="1"/>
</dbReference>
<dbReference type="PANTHER" id="PTHR10209:SF885">
    <property type="entry name" value="2OG-FE(II) OXYGENASE FAMILY, PUTATIVE (AFU_ORTHOLOGUE AFUA_2G00750)-RELATED"/>
    <property type="match status" value="1"/>
</dbReference>
<proteinExistence type="inferred from homology"/>
<dbReference type="SUPFAM" id="SSF51197">
    <property type="entry name" value="Clavaminate synthase-like"/>
    <property type="match status" value="1"/>
</dbReference>
<keyword evidence="8" id="KW-1185">Reference proteome</keyword>
<keyword evidence="2 5" id="KW-0479">Metal-binding</keyword>
<comment type="similarity">
    <text evidence="1 5">Belongs to the iron/ascorbate-dependent oxidoreductase family.</text>
</comment>
<evidence type="ECO:0000256" key="3">
    <source>
        <dbReference type="ARBA" id="ARBA00023002"/>
    </source>
</evidence>
<accession>A0A2N3PW13</accession>
<dbReference type="PANTHER" id="PTHR10209">
    <property type="entry name" value="OXIDOREDUCTASE, 2OG-FE II OXYGENASE FAMILY PROTEIN"/>
    <property type="match status" value="1"/>
</dbReference>
<dbReference type="InterPro" id="IPR044861">
    <property type="entry name" value="IPNS-like_FE2OG_OXY"/>
</dbReference>
<keyword evidence="3 5" id="KW-0560">Oxidoreductase</keyword>
<evidence type="ECO:0000256" key="4">
    <source>
        <dbReference type="ARBA" id="ARBA00023004"/>
    </source>
</evidence>
<dbReference type="OrthoDB" id="21825at2"/>
<evidence type="ECO:0000256" key="1">
    <source>
        <dbReference type="ARBA" id="ARBA00008056"/>
    </source>
</evidence>
<feature type="domain" description="Fe2OG dioxygenase" evidence="6">
    <location>
        <begin position="216"/>
        <end position="318"/>
    </location>
</feature>
<evidence type="ECO:0000313" key="8">
    <source>
        <dbReference type="Proteomes" id="UP000233293"/>
    </source>
</evidence>
<dbReference type="Proteomes" id="UP000233293">
    <property type="component" value="Unassembled WGS sequence"/>
</dbReference>
<dbReference type="AlphaFoldDB" id="A0A2N3PW13"/>
<dbReference type="PRINTS" id="PR00682">
    <property type="entry name" value="IPNSYNTHASE"/>
</dbReference>
<dbReference type="InterPro" id="IPR026992">
    <property type="entry name" value="DIOX_N"/>
</dbReference>
<evidence type="ECO:0000259" key="6">
    <source>
        <dbReference type="PROSITE" id="PS51471"/>
    </source>
</evidence>
<protein>
    <submittedName>
        <fullName evidence="7">2-oxobutyrate oxidase</fullName>
    </submittedName>
</protein>
<name>A0A2N3PW13_9PROT</name>
<organism evidence="7 8">
    <name type="scientific">Telmatospirillum siberiense</name>
    <dbReference type="NCBI Taxonomy" id="382514"/>
    <lineage>
        <taxon>Bacteria</taxon>
        <taxon>Pseudomonadati</taxon>
        <taxon>Pseudomonadota</taxon>
        <taxon>Alphaproteobacteria</taxon>
        <taxon>Rhodospirillales</taxon>
        <taxon>Rhodospirillaceae</taxon>
        <taxon>Telmatospirillum</taxon>
    </lineage>
</organism>
<dbReference type="Pfam" id="PF14226">
    <property type="entry name" value="DIOX_N"/>
    <property type="match status" value="1"/>
</dbReference>
<dbReference type="EMBL" id="PIUM01000010">
    <property type="protein sequence ID" value="PKU24577.1"/>
    <property type="molecule type" value="Genomic_DNA"/>
</dbReference>
<keyword evidence="4 5" id="KW-0408">Iron</keyword>
<reference evidence="8" key="1">
    <citation type="submission" date="2017-12" db="EMBL/GenBank/DDBJ databases">
        <title>Draft genome sequence of Telmatospirillum siberiense 26-4b1T, an acidotolerant peatland alphaproteobacterium potentially involved in sulfur cycling.</title>
        <authorList>
            <person name="Hausmann B."/>
            <person name="Pjevac P."/>
            <person name="Schreck K."/>
            <person name="Herbold C.W."/>
            <person name="Daims H."/>
            <person name="Wagner M."/>
            <person name="Pester M."/>
            <person name="Loy A."/>
        </authorList>
    </citation>
    <scope>NUCLEOTIDE SEQUENCE [LARGE SCALE GENOMIC DNA]</scope>
    <source>
        <strain evidence="8">26-4b1</strain>
    </source>
</reference>
<dbReference type="InterPro" id="IPR005123">
    <property type="entry name" value="Oxoglu/Fe-dep_dioxygenase_dom"/>
</dbReference>
<evidence type="ECO:0000256" key="2">
    <source>
        <dbReference type="ARBA" id="ARBA00022723"/>
    </source>
</evidence>
<dbReference type="Gene3D" id="2.60.120.330">
    <property type="entry name" value="B-lactam Antibiotic, Isopenicillin N Synthase, Chain"/>
    <property type="match status" value="1"/>
</dbReference>
<dbReference type="Pfam" id="PF03171">
    <property type="entry name" value="2OG-FeII_Oxy"/>
    <property type="match status" value="1"/>
</dbReference>
<evidence type="ECO:0000256" key="5">
    <source>
        <dbReference type="RuleBase" id="RU003682"/>
    </source>
</evidence>
<comment type="caution">
    <text evidence="7">The sequence shown here is derived from an EMBL/GenBank/DDBJ whole genome shotgun (WGS) entry which is preliminary data.</text>
</comment>
<dbReference type="GO" id="GO:0016491">
    <property type="term" value="F:oxidoreductase activity"/>
    <property type="evidence" value="ECO:0007669"/>
    <property type="project" value="UniProtKB-KW"/>
</dbReference>
<dbReference type="InterPro" id="IPR027443">
    <property type="entry name" value="IPNS-like_sf"/>
</dbReference>
<gene>
    <name evidence="7" type="ORF">CWS72_10785</name>
</gene>
<sequence>MFRVLYNNNTLFICLFYRRHTSPVISSGRRESQGDTDAVTEQPGINSLPFVDISRFTAKGPERGEFLNAFRRILHDHGFFYLTGHGVAPQLIDDVLMGARRFFALPDAEKLTIDMIHSPHFRGYTRPGWEYTRGERDWREQLDVNSETEAVPLSPDDPPWRRLSGPNQWPSALPELRPLLLAYQAEATRVAITVLRAIAAALGQDDDVFREVYEPLPTQLLKLIRYPGRQETTSAQGVGPHKDGGLVTILLQDTVEGLRVRTEEGVWLNAPPIPGTFVVNTGELLEMATNGFVRADIHDVISPPAGSERFSVAFFLGARLDATIPLVELPEPLRAKCRGLTADPLNPLFREVGRNVLKGRLRSHPDVARRHHADLLSLDEQNRQTSASAY</sequence>